<feature type="transmembrane region" description="Helical" evidence="1">
    <location>
        <begin position="46"/>
        <end position="64"/>
    </location>
</feature>
<proteinExistence type="predicted"/>
<evidence type="ECO:0000313" key="3">
    <source>
        <dbReference type="EMBL" id="QBY45603.1"/>
    </source>
</evidence>
<organism evidence="4 6">
    <name type="scientific">Arsenophonus nasoniae</name>
    <name type="common">son-killer infecting Nasonia vitripennis</name>
    <dbReference type="NCBI Taxonomy" id="638"/>
    <lineage>
        <taxon>Bacteria</taxon>
        <taxon>Pseudomonadati</taxon>
        <taxon>Pseudomonadota</taxon>
        <taxon>Gammaproteobacteria</taxon>
        <taxon>Enterobacterales</taxon>
        <taxon>Morganellaceae</taxon>
        <taxon>Arsenophonus</taxon>
    </lineage>
</organism>
<accession>A0A4P7L393</accession>
<geneLocation type="plasmid" evidence="6">
    <name>parsfin12</name>
</geneLocation>
<keyword evidence="2" id="KW-0732">Signal</keyword>
<feature type="transmembrane region" description="Helical" evidence="1">
    <location>
        <begin position="71"/>
        <end position="86"/>
    </location>
</feature>
<dbReference type="EMBL" id="CP123524">
    <property type="protein sequence ID" value="WGM07869.1"/>
    <property type="molecule type" value="Genomic_DNA"/>
</dbReference>
<evidence type="ECO:0000256" key="1">
    <source>
        <dbReference type="SAM" id="Phobius"/>
    </source>
</evidence>
<sequence length="87" mass="10013">MNIFNKLKMGAVGLFCFFMTSPIFAASDPFCCHAKSVKDMVSENNIHLYFGVISVLWVLFKLFAKCTLEEKLLTVICVILIWILWFI</sequence>
<evidence type="ECO:0000313" key="5">
    <source>
        <dbReference type="EMBL" id="WGM07869.1"/>
    </source>
</evidence>
<reference evidence="4 6" key="1">
    <citation type="submission" date="2019-03" db="EMBL/GenBank/DDBJ databases">
        <title>Long-read sequencing reveals hyperdense prophage content in a complex bacterial symbiont genome.</title>
        <authorList>
            <person name="Frost C.L."/>
            <person name="Siozios S."/>
            <person name="Nadal-Jimenez P."/>
            <person name="Brockhurst M.A."/>
            <person name="King K.C."/>
            <person name="Darby A.C."/>
            <person name="Hurst G.D.D."/>
        </authorList>
    </citation>
    <scope>NUCLEOTIDE SEQUENCE [LARGE SCALE GENOMIC DNA]</scope>
    <source>
        <strain evidence="4 6">FIN</strain>
        <plasmid evidence="6">parsfin12</plasmid>
        <plasmid evidence="4">pArsFIN12</plasmid>
        <plasmid evidence="6">parsfin2</plasmid>
        <plasmid evidence="3">pArsFIN2</plasmid>
    </source>
</reference>
<dbReference type="GeneID" id="39751894"/>
<evidence type="ECO:0000313" key="7">
    <source>
        <dbReference type="Proteomes" id="UP001177592"/>
    </source>
</evidence>
<geneLocation type="plasmid" evidence="4">
    <name>pArsFIN12</name>
</geneLocation>
<dbReference type="EMBL" id="CP038614">
    <property type="protein sequence ID" value="QBY45603.1"/>
    <property type="molecule type" value="Genomic_DNA"/>
</dbReference>
<evidence type="ECO:0000256" key="2">
    <source>
        <dbReference type="SAM" id="SignalP"/>
    </source>
</evidence>
<keyword evidence="4" id="KW-0614">Plasmid</keyword>
<evidence type="ECO:0000313" key="6">
    <source>
        <dbReference type="Proteomes" id="UP000295134"/>
    </source>
</evidence>
<dbReference type="AlphaFoldDB" id="A0A4P7L393"/>
<protein>
    <submittedName>
        <fullName evidence="4">Uncharacterized protein</fullName>
    </submittedName>
</protein>
<dbReference type="EMBL" id="CP038624">
    <property type="protein sequence ID" value="QBY46886.1"/>
    <property type="molecule type" value="Genomic_DNA"/>
</dbReference>
<geneLocation type="plasmid" evidence="3">
    <name>pArsFIN2</name>
</geneLocation>
<dbReference type="Proteomes" id="UP000295134">
    <property type="component" value="Plasmid pArsFIN2"/>
</dbReference>
<geneLocation type="plasmid" evidence="5 7">
    <name>paNv_CAN1</name>
</geneLocation>
<dbReference type="RefSeq" id="WP_135678270.1">
    <property type="nucleotide sequence ID" value="NZ_CP038614.1"/>
</dbReference>
<dbReference type="KEGG" id="ans:ArsFIN_54970"/>
<keyword evidence="7" id="KW-1185">Reference proteome</keyword>
<keyword evidence="1" id="KW-0812">Transmembrane</keyword>
<keyword evidence="1" id="KW-1133">Transmembrane helix</keyword>
<dbReference type="Proteomes" id="UP000295134">
    <property type="component" value="Plasmid pArsFIN12"/>
</dbReference>
<feature type="signal peptide" evidence="2">
    <location>
        <begin position="1"/>
        <end position="25"/>
    </location>
</feature>
<feature type="chain" id="PRO_5044607071" evidence="2">
    <location>
        <begin position="26"/>
        <end position="87"/>
    </location>
</feature>
<reference evidence="5" key="2">
    <citation type="submission" date="2023-04" db="EMBL/GenBank/DDBJ databases">
        <title>Genome dynamics across the evolutionary transition to endosymbiosis.</title>
        <authorList>
            <person name="Siozios S."/>
            <person name="Nadal-Jimenez P."/>
            <person name="Azagi T."/>
            <person name="Sprong H."/>
            <person name="Frost C.L."/>
            <person name="Parratt S.R."/>
            <person name="Taylor G."/>
            <person name="Brettell L."/>
            <person name="Lew K.C."/>
            <person name="Croft L."/>
            <person name="King K.C."/>
            <person name="Brockhurst M.A."/>
            <person name="Hypsa V."/>
            <person name="Novakova E."/>
            <person name="Darby A.C."/>
            <person name="Hurst G.D.D."/>
        </authorList>
    </citation>
    <scope>NUCLEOTIDE SEQUENCE</scope>
    <source>
        <strain evidence="5">ANv_CAN</strain>
        <plasmid evidence="5">paNv_CAN1</plasmid>
    </source>
</reference>
<gene>
    <name evidence="3" type="ORF">ArsFIN_42140</name>
    <name evidence="4" type="ORF">ArsFIN_54970</name>
    <name evidence="5" type="ORF">QE258_21585</name>
</gene>
<keyword evidence="1" id="KW-0472">Membrane</keyword>
<dbReference type="Proteomes" id="UP001177592">
    <property type="component" value="Plasmid paNv_CAN1"/>
</dbReference>
<geneLocation type="plasmid" evidence="6">
    <name>parsfin2</name>
</geneLocation>
<evidence type="ECO:0000313" key="4">
    <source>
        <dbReference type="EMBL" id="QBY46886.1"/>
    </source>
</evidence>
<name>A0A4P7L393_9GAMM</name>
<dbReference type="KEGG" id="ans:ArsFIN_42140"/>